<evidence type="ECO:0000313" key="4">
    <source>
        <dbReference type="Proteomes" id="UP000664132"/>
    </source>
</evidence>
<feature type="region of interest" description="Disordered" evidence="1">
    <location>
        <begin position="1"/>
        <end position="148"/>
    </location>
</feature>
<gene>
    <name evidence="3" type="ORF">IFR04_007998</name>
</gene>
<dbReference type="Proteomes" id="UP000664132">
    <property type="component" value="Unassembled WGS sequence"/>
</dbReference>
<feature type="compositionally biased region" description="Low complexity" evidence="1">
    <location>
        <begin position="18"/>
        <end position="29"/>
    </location>
</feature>
<dbReference type="PANTHER" id="PTHR35910">
    <property type="entry name" value="2EXR DOMAIN-CONTAINING PROTEIN"/>
    <property type="match status" value="1"/>
</dbReference>
<feature type="compositionally biased region" description="Acidic residues" evidence="1">
    <location>
        <begin position="100"/>
        <end position="148"/>
    </location>
</feature>
<dbReference type="AlphaFoldDB" id="A0A8H7WAS7"/>
<feature type="region of interest" description="Disordered" evidence="1">
    <location>
        <begin position="825"/>
        <end position="856"/>
    </location>
</feature>
<dbReference type="Pfam" id="PF20150">
    <property type="entry name" value="2EXR"/>
    <property type="match status" value="1"/>
</dbReference>
<name>A0A8H7WAS7_9HELO</name>
<feature type="domain" description="2EXR" evidence="2">
    <location>
        <begin position="235"/>
        <end position="327"/>
    </location>
</feature>
<reference evidence="3" key="1">
    <citation type="submission" date="2021-02" db="EMBL/GenBank/DDBJ databases">
        <title>Genome sequence Cadophora malorum strain M34.</title>
        <authorList>
            <person name="Stefanovic E."/>
            <person name="Vu D."/>
            <person name="Scully C."/>
            <person name="Dijksterhuis J."/>
            <person name="Roader J."/>
            <person name="Houbraken J."/>
        </authorList>
    </citation>
    <scope>NUCLEOTIDE SEQUENCE</scope>
    <source>
        <strain evidence="3">M34</strain>
    </source>
</reference>
<sequence length="1010" mass="109020">MITASRKEVSATVSETNPGSKPSMKSPPGTTRRSALTTTKIYDLASSDHLTDPTEGESMKAATLKSAMAAPQGGSSGTPDSSPDDKMGRMSKRVTISDYVEYEGEGQYEDDEGEDGDDEGDDEGYDYDEDEEGYEGDEGYEEDWDGYDDYEDYDEEYEDEYDDEDYESEDSEGWNAFDPWFLWNDLDGSRMANNFKAFHALNRDMAPERLRKKINPCPYAIPFVIKKEASCPMLFEDFLELPDNIREKIWEYALPQESRVVAIYQHSGAYVKCAGSDIYTTQGFGGKRPVLLRVNHEAREVAKRFYKLAFGAVDGKPKYFNFSLDALHLWGVDPDFIERMPFIKDDLAKIQKLGIHGAGLMTDGDQYARICHFTSLKTLLIEKPQDHIDTAAKDKFYDKFKVAASQLATQISTQQAQATASTRSSLTVEDINGSSLVDEVPKADSVNSATLSEKSTVEAAAPDDSIVELPEVGTLIDQAIADMSMDVDTLIDEAMVDISFADAVHVQPPKVVNEQTTTELVIDFRTFMYTCSKIKRPINNTILSDTGKSAGESILSANSTIHLDSDDNNTFAASSIGDAGTASDHALAVPVKEKGDVKSHRKELSAAELTDALANEVEGAVNHGPFVVVWQKAEDVLEIAIMPSQWPKRVNKAKKFWKWNMAKRRADDIWGTGVYSNQIPNDYGPRPPFSFEVPAPPLSPRSAAARAAAELNNPLAVRRLREAASSSLCCTCVTRVPEASNNATSPVGPLQGSDGDYLPVGHLAPAEVKTAVNAIITNAINPSQYISPYKSSATTQNIASPPTEHLGGGASRRIAPRTMESNAFAGNAGGNNIRRNSPFTESGPVGNNQRGFSQPPAPYISPYASVASVVSGTYNLDGPDPIRYVSPYGPPYASGTGGSFGIIRLGNHGRSGSAGGSSNGGNRGPVAGLIPTPRYTPKAMGNTGGVTAYYVSKSSQEASRDRGGLAARDSSSAPRGGFAEVVAGSNQGSIGHGSTAFAAADDTDTEEEIL</sequence>
<feature type="compositionally biased region" description="Polar residues" evidence="1">
    <location>
        <begin position="833"/>
        <end position="852"/>
    </location>
</feature>
<protein>
    <recommendedName>
        <fullName evidence="2">2EXR domain-containing protein</fullName>
    </recommendedName>
</protein>
<dbReference type="InterPro" id="IPR045518">
    <property type="entry name" value="2EXR"/>
</dbReference>
<dbReference type="OrthoDB" id="3559073at2759"/>
<proteinExistence type="predicted"/>
<dbReference type="PANTHER" id="PTHR35910:SF1">
    <property type="entry name" value="2EXR DOMAIN-CONTAINING PROTEIN"/>
    <property type="match status" value="1"/>
</dbReference>
<dbReference type="EMBL" id="JAFJYH010000118">
    <property type="protein sequence ID" value="KAG4418874.1"/>
    <property type="molecule type" value="Genomic_DNA"/>
</dbReference>
<feature type="region of interest" description="Disordered" evidence="1">
    <location>
        <begin position="957"/>
        <end position="1010"/>
    </location>
</feature>
<comment type="caution">
    <text evidence="3">The sequence shown here is derived from an EMBL/GenBank/DDBJ whole genome shotgun (WGS) entry which is preliminary data.</text>
</comment>
<accession>A0A8H7WAS7</accession>
<evidence type="ECO:0000256" key="1">
    <source>
        <dbReference type="SAM" id="MobiDB-lite"/>
    </source>
</evidence>
<keyword evidence="4" id="KW-1185">Reference proteome</keyword>
<feature type="compositionally biased region" description="Low complexity" evidence="1">
    <location>
        <begin position="71"/>
        <end position="81"/>
    </location>
</feature>
<evidence type="ECO:0000313" key="3">
    <source>
        <dbReference type="EMBL" id="KAG4418874.1"/>
    </source>
</evidence>
<feature type="compositionally biased region" description="Polar residues" evidence="1">
    <location>
        <begin position="31"/>
        <end position="40"/>
    </location>
</feature>
<organism evidence="3 4">
    <name type="scientific">Cadophora malorum</name>
    <dbReference type="NCBI Taxonomy" id="108018"/>
    <lineage>
        <taxon>Eukaryota</taxon>
        <taxon>Fungi</taxon>
        <taxon>Dikarya</taxon>
        <taxon>Ascomycota</taxon>
        <taxon>Pezizomycotina</taxon>
        <taxon>Leotiomycetes</taxon>
        <taxon>Helotiales</taxon>
        <taxon>Ploettnerulaceae</taxon>
        <taxon>Cadophora</taxon>
    </lineage>
</organism>
<evidence type="ECO:0000259" key="2">
    <source>
        <dbReference type="Pfam" id="PF20150"/>
    </source>
</evidence>
<feature type="compositionally biased region" description="Acidic residues" evidence="1">
    <location>
        <begin position="1001"/>
        <end position="1010"/>
    </location>
</feature>